<feature type="domain" description="Pvc16 N-terminal" evidence="2">
    <location>
        <begin position="15"/>
        <end position="192"/>
    </location>
</feature>
<evidence type="ECO:0000256" key="1">
    <source>
        <dbReference type="SAM" id="MobiDB-lite"/>
    </source>
</evidence>
<evidence type="ECO:0000313" key="4">
    <source>
        <dbReference type="Proteomes" id="UP000243250"/>
    </source>
</evidence>
<proteinExistence type="predicted"/>
<reference evidence="4" key="1">
    <citation type="submission" date="2016-10" db="EMBL/GenBank/DDBJ databases">
        <authorList>
            <person name="Varghese N."/>
            <person name="Submissions S."/>
        </authorList>
    </citation>
    <scope>NUCLEOTIDE SEQUENCE [LARGE SCALE GENOMIC DNA]</scope>
    <source>
        <strain evidence="4">CGMCC 1.8711</strain>
    </source>
</reference>
<accession>A0A1I6IEG2</accession>
<feature type="region of interest" description="Disordered" evidence="1">
    <location>
        <begin position="194"/>
        <end position="219"/>
    </location>
</feature>
<organism evidence="3 4">
    <name type="scientific">Halogeometricum limi</name>
    <dbReference type="NCBI Taxonomy" id="555875"/>
    <lineage>
        <taxon>Archaea</taxon>
        <taxon>Methanobacteriati</taxon>
        <taxon>Methanobacteriota</taxon>
        <taxon>Stenosarchaea group</taxon>
        <taxon>Halobacteria</taxon>
        <taxon>Halobacteriales</taxon>
        <taxon>Haloferacaceae</taxon>
        <taxon>Halogeometricum</taxon>
    </lineage>
</organism>
<dbReference type="Proteomes" id="UP000243250">
    <property type="component" value="Unassembled WGS sequence"/>
</dbReference>
<sequence length="219" mass="24040">MVTVGESTVVAGVGLSLRNMLASRMDDLNLGELRNRIVLASPGALDAQDAAVLTLFLYRVAENPSLKNAERREVPPAGPGDERRYRPSPLSLDLYYLLTTYPHGPSETHTDEASNQHKLLGRAMQVLGENSVLRGSDLHEWVADDDELRLSIYPEQSEDLLSIWNTFSDRPYQPSVAYVVSPVEIDATQTTPLARTKSRAVRSGLRRPEDGPADGGDGE</sequence>
<dbReference type="EMBL" id="FOYS01000005">
    <property type="protein sequence ID" value="SFR65081.1"/>
    <property type="molecule type" value="Genomic_DNA"/>
</dbReference>
<dbReference type="AlphaFoldDB" id="A0A1I6IEG2"/>
<dbReference type="STRING" id="555875.SAMN04488124_3140"/>
<name>A0A1I6IEG2_9EURY</name>
<evidence type="ECO:0000259" key="2">
    <source>
        <dbReference type="Pfam" id="PF14065"/>
    </source>
</evidence>
<evidence type="ECO:0000313" key="3">
    <source>
        <dbReference type="EMBL" id="SFR65081.1"/>
    </source>
</evidence>
<gene>
    <name evidence="3" type="ORF">SAMN04488124_3140</name>
</gene>
<dbReference type="Pfam" id="PF14065">
    <property type="entry name" value="Pvc16_N"/>
    <property type="match status" value="1"/>
</dbReference>
<keyword evidence="4" id="KW-1185">Reference proteome</keyword>
<protein>
    <recommendedName>
        <fullName evidence="2">Pvc16 N-terminal domain-containing protein</fullName>
    </recommendedName>
</protein>
<dbReference type="InterPro" id="IPR025351">
    <property type="entry name" value="Pvc16_N"/>
</dbReference>